<reference evidence="1 2" key="1">
    <citation type="journal article" date="2024" name="BMC Biol.">
        <title>Comparative genomics of Ascetosporea gives new insight into the evolutionary basis for animal parasitism in Rhizaria.</title>
        <authorList>
            <person name="Hiltunen Thoren M."/>
            <person name="Onut-Brannstrom I."/>
            <person name="Alfjorden A."/>
            <person name="Peckova H."/>
            <person name="Swords F."/>
            <person name="Hooper C."/>
            <person name="Holzer A.S."/>
            <person name="Bass D."/>
            <person name="Burki F."/>
        </authorList>
    </citation>
    <scope>NUCLEOTIDE SEQUENCE [LARGE SCALE GENOMIC DNA]</scope>
    <source>
        <strain evidence="1">20-A016</strain>
    </source>
</reference>
<sequence length="100" mass="11480">MTINAADNVKINNLQIPKELQNRRRILITVDNSTYSAKALSFAKEHILRKNDFVILLLALKKLVFPYLITAESIRTLEDEELNKEAFALSNEVDQFGEVF</sequence>
<evidence type="ECO:0000313" key="2">
    <source>
        <dbReference type="Proteomes" id="UP001439008"/>
    </source>
</evidence>
<evidence type="ECO:0000313" key="1">
    <source>
        <dbReference type="EMBL" id="MES1923130.1"/>
    </source>
</evidence>
<evidence type="ECO:0008006" key="3">
    <source>
        <dbReference type="Google" id="ProtNLM"/>
    </source>
</evidence>
<dbReference type="EMBL" id="JBDODL010004802">
    <property type="protein sequence ID" value="MES1923130.1"/>
    <property type="molecule type" value="Genomic_DNA"/>
</dbReference>
<dbReference type="Proteomes" id="UP001439008">
    <property type="component" value="Unassembled WGS sequence"/>
</dbReference>
<gene>
    <name evidence="1" type="ORF">MHBO_004672</name>
</gene>
<dbReference type="Gene3D" id="3.40.50.620">
    <property type="entry name" value="HUPs"/>
    <property type="match status" value="1"/>
</dbReference>
<protein>
    <recommendedName>
        <fullName evidence="3">UspA domain-containing protein</fullName>
    </recommendedName>
</protein>
<keyword evidence="2" id="KW-1185">Reference proteome</keyword>
<organism evidence="1 2">
    <name type="scientific">Bonamia ostreae</name>
    <dbReference type="NCBI Taxonomy" id="126728"/>
    <lineage>
        <taxon>Eukaryota</taxon>
        <taxon>Sar</taxon>
        <taxon>Rhizaria</taxon>
        <taxon>Endomyxa</taxon>
        <taxon>Ascetosporea</taxon>
        <taxon>Haplosporida</taxon>
        <taxon>Bonamia</taxon>
    </lineage>
</organism>
<dbReference type="InterPro" id="IPR014729">
    <property type="entry name" value="Rossmann-like_a/b/a_fold"/>
</dbReference>
<accession>A0ABV2ATZ5</accession>
<name>A0ABV2ATZ5_9EUKA</name>
<proteinExistence type="predicted"/>
<comment type="caution">
    <text evidence="1">The sequence shown here is derived from an EMBL/GenBank/DDBJ whole genome shotgun (WGS) entry which is preliminary data.</text>
</comment>